<keyword evidence="3" id="KW-1185">Reference proteome</keyword>
<dbReference type="RefSeq" id="XP_040655437.1">
    <property type="nucleotide sequence ID" value="XM_040805333.1"/>
</dbReference>
<dbReference type="InParanoid" id="A0A151GG61"/>
<organism evidence="2 3">
    <name type="scientific">Drechmeria coniospora</name>
    <name type="common">Nematophagous fungus</name>
    <name type="synonym">Meria coniospora</name>
    <dbReference type="NCBI Taxonomy" id="98403"/>
    <lineage>
        <taxon>Eukaryota</taxon>
        <taxon>Fungi</taxon>
        <taxon>Dikarya</taxon>
        <taxon>Ascomycota</taxon>
        <taxon>Pezizomycotina</taxon>
        <taxon>Sordariomycetes</taxon>
        <taxon>Hypocreomycetidae</taxon>
        <taxon>Hypocreales</taxon>
        <taxon>Ophiocordycipitaceae</taxon>
        <taxon>Drechmeria</taxon>
    </lineage>
</organism>
<reference evidence="2 3" key="1">
    <citation type="journal article" date="2016" name="Sci. Rep.">
        <title>Insights into Adaptations to a Near-Obligate Nematode Endoparasitic Lifestyle from the Finished Genome of Drechmeria coniospora.</title>
        <authorList>
            <person name="Zhang L."/>
            <person name="Zhou Z."/>
            <person name="Guo Q."/>
            <person name="Fokkens L."/>
            <person name="Miskei M."/>
            <person name="Pocsi I."/>
            <person name="Zhang W."/>
            <person name="Chen M."/>
            <person name="Wang L."/>
            <person name="Sun Y."/>
            <person name="Donzelli B.G."/>
            <person name="Gibson D.M."/>
            <person name="Nelson D.R."/>
            <person name="Luo J.G."/>
            <person name="Rep M."/>
            <person name="Liu H."/>
            <person name="Yang S."/>
            <person name="Wang J."/>
            <person name="Krasnoff S.B."/>
            <person name="Xu Y."/>
            <person name="Molnar I."/>
            <person name="Lin M."/>
        </authorList>
    </citation>
    <scope>NUCLEOTIDE SEQUENCE [LARGE SCALE GENOMIC DNA]</scope>
    <source>
        <strain evidence="2 3">ARSEF 6962</strain>
    </source>
</reference>
<proteinExistence type="predicted"/>
<evidence type="ECO:0000313" key="2">
    <source>
        <dbReference type="EMBL" id="KYK56085.1"/>
    </source>
</evidence>
<protein>
    <submittedName>
        <fullName evidence="2">Uncharacterized protein</fullName>
    </submittedName>
</protein>
<evidence type="ECO:0000313" key="3">
    <source>
        <dbReference type="Proteomes" id="UP000076580"/>
    </source>
</evidence>
<comment type="caution">
    <text evidence="2">The sequence shown here is derived from an EMBL/GenBank/DDBJ whole genome shotgun (WGS) entry which is preliminary data.</text>
</comment>
<gene>
    <name evidence="2" type="ORF">DCS_08051</name>
</gene>
<keyword evidence="1" id="KW-0732">Signal</keyword>
<dbReference type="AlphaFoldDB" id="A0A151GG61"/>
<sequence length="199" mass="22851">MRSGKMHQCLLATLASLAVAAARPGEFQPWHVWCNTLNTNDVDQTCYCNKYWEAGWNGTDDVYQYSIGMELKTQEHLDSASNLFAGIENAVRTGQSSFSANVKALYQRTEQTRKMTVEVSGMEGRDWPELYRVGAIRAFRRGTYERGRLVGNMKWYIRSDTKYWKWTPEECWSDKKCGEFNQCPYDEGGYMSIGVGEQV</sequence>
<dbReference type="GeneID" id="63720694"/>
<feature type="signal peptide" evidence="1">
    <location>
        <begin position="1"/>
        <end position="22"/>
    </location>
</feature>
<name>A0A151GG61_DRECN</name>
<dbReference type="EMBL" id="LAYC01000003">
    <property type="protein sequence ID" value="KYK56085.1"/>
    <property type="molecule type" value="Genomic_DNA"/>
</dbReference>
<feature type="chain" id="PRO_5007580462" evidence="1">
    <location>
        <begin position="23"/>
        <end position="199"/>
    </location>
</feature>
<evidence type="ECO:0000256" key="1">
    <source>
        <dbReference type="SAM" id="SignalP"/>
    </source>
</evidence>
<accession>A0A151GG61</accession>
<dbReference type="Proteomes" id="UP000076580">
    <property type="component" value="Chromosome 03"/>
</dbReference>